<dbReference type="EMBL" id="AVOT02024918">
    <property type="protein sequence ID" value="MBW0515874.1"/>
    <property type="molecule type" value="Genomic_DNA"/>
</dbReference>
<dbReference type="OrthoDB" id="2507256at2759"/>
<name>A0A9Q3HUS8_9BASI</name>
<evidence type="ECO:0000256" key="1">
    <source>
        <dbReference type="SAM" id="MobiDB-lite"/>
    </source>
</evidence>
<feature type="compositionally biased region" description="Basic and acidic residues" evidence="1">
    <location>
        <begin position="133"/>
        <end position="143"/>
    </location>
</feature>
<protein>
    <submittedName>
        <fullName evidence="2">Uncharacterized protein</fullName>
    </submittedName>
</protein>
<evidence type="ECO:0000313" key="3">
    <source>
        <dbReference type="Proteomes" id="UP000765509"/>
    </source>
</evidence>
<accession>A0A9Q3HUS8</accession>
<reference evidence="2" key="1">
    <citation type="submission" date="2021-03" db="EMBL/GenBank/DDBJ databases">
        <title>Draft genome sequence of rust myrtle Austropuccinia psidii MF-1, a brazilian biotype.</title>
        <authorList>
            <person name="Quecine M.C."/>
            <person name="Pachon D.M.R."/>
            <person name="Bonatelli M.L."/>
            <person name="Correr F.H."/>
            <person name="Franceschini L.M."/>
            <person name="Leite T.F."/>
            <person name="Margarido G.R.A."/>
            <person name="Almeida C.A."/>
            <person name="Ferrarezi J.A."/>
            <person name="Labate C.A."/>
        </authorList>
    </citation>
    <scope>NUCLEOTIDE SEQUENCE</scope>
    <source>
        <strain evidence="2">MF-1</strain>
    </source>
</reference>
<dbReference type="Proteomes" id="UP000765509">
    <property type="component" value="Unassembled WGS sequence"/>
</dbReference>
<organism evidence="2 3">
    <name type="scientific">Austropuccinia psidii MF-1</name>
    <dbReference type="NCBI Taxonomy" id="1389203"/>
    <lineage>
        <taxon>Eukaryota</taxon>
        <taxon>Fungi</taxon>
        <taxon>Dikarya</taxon>
        <taxon>Basidiomycota</taxon>
        <taxon>Pucciniomycotina</taxon>
        <taxon>Pucciniomycetes</taxon>
        <taxon>Pucciniales</taxon>
        <taxon>Sphaerophragmiaceae</taxon>
        <taxon>Austropuccinia</taxon>
    </lineage>
</organism>
<feature type="compositionally biased region" description="Acidic residues" evidence="1">
    <location>
        <begin position="293"/>
        <end position="303"/>
    </location>
</feature>
<dbReference type="PANTHER" id="PTHR33246">
    <property type="entry name" value="CCHC-TYPE DOMAIN-CONTAINING PROTEIN"/>
    <property type="match status" value="1"/>
</dbReference>
<feature type="compositionally biased region" description="Basic and acidic residues" evidence="1">
    <location>
        <begin position="151"/>
        <end position="161"/>
    </location>
</feature>
<dbReference type="PANTHER" id="PTHR33246:SF51">
    <property type="entry name" value="MYB_SANT-LIKE DOMAIN-CONTAINING PROTEIN"/>
    <property type="match status" value="1"/>
</dbReference>
<feature type="region of interest" description="Disordered" evidence="1">
    <location>
        <begin position="128"/>
        <end position="164"/>
    </location>
</feature>
<feature type="region of interest" description="Disordered" evidence="1">
    <location>
        <begin position="1"/>
        <end position="22"/>
    </location>
</feature>
<dbReference type="AlphaFoldDB" id="A0A9Q3HUS8"/>
<feature type="compositionally biased region" description="Basic and acidic residues" evidence="1">
    <location>
        <begin position="337"/>
        <end position="348"/>
    </location>
</feature>
<keyword evidence="3" id="KW-1185">Reference proteome</keyword>
<sequence length="476" mass="54626">MSRGSSFISPLSRPGFGILNENPVHPRPIASESIVEQSIFMNESQYNQPHIMSQEQAKKGQIETIDNPNNAGTDQRSWLTSSMSAEPAEEAMVATRSGPSQDNGFCEGDLGTSPQKCCLDQVLKPKQRRMQRTKKELEEDMLRKQQGQLSEESHGKAKNDHNPPFVQMDFENICTYLENKAKYHDLFGDSKKHTHAQAFKCFALYLNVHHHNGMLRLSGRNLQQQWHTYKCKFVETSQFLQQTGSGLNEGDTQTLKDEIEHHCPYYDRMQAIFGNKQNVVGFNVLDTTTNTEVGEDSDENDEVNSDKNMEKLSNSPPQTKIEDCDHISFQNDYMHNDKQQRDKGKSCSDDSNASSGPRFVELKTHDLYSKMSPKLMKETKGKGRKSAGQQPALIDKLVSKQSNSMFGVLKHKIDTQDNQMLQQLCNNLQFNYDHDKISNDHKLLELKENREVHMIELNYQRDLEQEKFRLEKQKDK</sequence>
<gene>
    <name evidence="2" type="ORF">O181_055589</name>
</gene>
<feature type="region of interest" description="Disordered" evidence="1">
    <location>
        <begin position="290"/>
        <end position="322"/>
    </location>
</feature>
<proteinExistence type="predicted"/>
<feature type="region of interest" description="Disordered" evidence="1">
    <location>
        <begin position="337"/>
        <end position="362"/>
    </location>
</feature>
<comment type="caution">
    <text evidence="2">The sequence shown here is derived from an EMBL/GenBank/DDBJ whole genome shotgun (WGS) entry which is preliminary data.</text>
</comment>
<evidence type="ECO:0000313" key="2">
    <source>
        <dbReference type="EMBL" id="MBW0515874.1"/>
    </source>
</evidence>